<dbReference type="SUPFAM" id="SSF140453">
    <property type="entry name" value="EsxAB dimer-like"/>
    <property type="match status" value="2"/>
</dbReference>
<dbReference type="EMBL" id="RQZG01000007">
    <property type="protein sequence ID" value="RRD05243.1"/>
    <property type="molecule type" value="Genomic_DNA"/>
</dbReference>
<dbReference type="RefSeq" id="WP_124844603.1">
    <property type="nucleotide sequence ID" value="NZ_JAUNKP010000026.1"/>
</dbReference>
<protein>
    <submittedName>
        <fullName evidence="1">Uncharacterized protein</fullName>
    </submittedName>
</protein>
<dbReference type="AlphaFoldDB" id="A0A3P1T9V1"/>
<name>A0A3P1T9V1_9ACTN</name>
<evidence type="ECO:0000313" key="1">
    <source>
        <dbReference type="EMBL" id="RRD05243.1"/>
    </source>
</evidence>
<gene>
    <name evidence="1" type="ORF">EII34_07885</name>
</gene>
<reference evidence="1 2" key="1">
    <citation type="submission" date="2018-11" db="EMBL/GenBank/DDBJ databases">
        <title>Genomes From Bacteria Associated with the Canine Oral Cavity: a Test Case for Automated Genome-Based Taxonomic Assignment.</title>
        <authorList>
            <person name="Coil D.A."/>
            <person name="Jospin G."/>
            <person name="Darling A.E."/>
            <person name="Wallis C."/>
            <person name="Davis I.J."/>
            <person name="Harris S."/>
            <person name="Eisen J.A."/>
            <person name="Holcombe L.J."/>
            <person name="O'Flynn C."/>
        </authorList>
    </citation>
    <scope>NUCLEOTIDE SEQUENCE [LARGE SCALE GENOMIC DNA]</scope>
    <source>
        <strain evidence="1 2">OH887_COT-365</strain>
    </source>
</reference>
<dbReference type="OrthoDB" id="3729127at2"/>
<dbReference type="Gene3D" id="1.10.287.1060">
    <property type="entry name" value="ESAT-6-like"/>
    <property type="match status" value="2"/>
</dbReference>
<dbReference type="InterPro" id="IPR036689">
    <property type="entry name" value="ESAT-6-like_sf"/>
</dbReference>
<accession>A0A3P1T9V1</accession>
<evidence type="ECO:0000313" key="2">
    <source>
        <dbReference type="Proteomes" id="UP000280819"/>
    </source>
</evidence>
<dbReference type="Proteomes" id="UP000280819">
    <property type="component" value="Unassembled WGS sequence"/>
</dbReference>
<proteinExistence type="predicted"/>
<organism evidence="1 2">
    <name type="scientific">Arachnia propionica</name>
    <dbReference type="NCBI Taxonomy" id="1750"/>
    <lineage>
        <taxon>Bacteria</taxon>
        <taxon>Bacillati</taxon>
        <taxon>Actinomycetota</taxon>
        <taxon>Actinomycetes</taxon>
        <taxon>Propionibacteriales</taxon>
        <taxon>Propionibacteriaceae</taxon>
        <taxon>Arachnia</taxon>
    </lineage>
</organism>
<comment type="caution">
    <text evidence="1">The sequence shown here is derived from an EMBL/GenBank/DDBJ whole genome shotgun (WGS) entry which is preliminary data.</text>
</comment>
<sequence>MAVEQADQGAMIRAAGQVEASHQQIHELQRRLQDDLPRLATVLDGNRFVAFQRDYSHFDSQIERVKQGLDLVHSSLTGQGQPRVVVEMELESDPPPSPDFPAGLPDGASELAGANAELNSLLSSLNTELVESMPQWAPEAREAWQEARRSWAEANRRQSEILTQLEGRG</sequence>